<dbReference type="AlphaFoldDB" id="A0A381VBD4"/>
<evidence type="ECO:0000259" key="2">
    <source>
        <dbReference type="Pfam" id="PF01370"/>
    </source>
</evidence>
<protein>
    <recommendedName>
        <fullName evidence="2">NAD-dependent epimerase/dehydratase domain-containing protein</fullName>
    </recommendedName>
</protein>
<evidence type="ECO:0000313" key="3">
    <source>
        <dbReference type="EMBL" id="SVA37685.1"/>
    </source>
</evidence>
<dbReference type="InterPro" id="IPR001509">
    <property type="entry name" value="Epimerase_deHydtase"/>
</dbReference>
<dbReference type="Gene3D" id="3.40.50.720">
    <property type="entry name" value="NAD(P)-binding Rossmann-like Domain"/>
    <property type="match status" value="1"/>
</dbReference>
<accession>A0A381VBD4</accession>
<organism evidence="3">
    <name type="scientific">marine metagenome</name>
    <dbReference type="NCBI Taxonomy" id="408172"/>
    <lineage>
        <taxon>unclassified sequences</taxon>
        <taxon>metagenomes</taxon>
        <taxon>ecological metagenomes</taxon>
    </lineage>
</organism>
<dbReference type="SUPFAM" id="SSF51735">
    <property type="entry name" value="NAD(P)-binding Rossmann-fold domains"/>
    <property type="match status" value="1"/>
</dbReference>
<name>A0A381VBD4_9ZZZZ</name>
<feature type="non-terminal residue" evidence="3">
    <location>
        <position position="1"/>
    </location>
</feature>
<sequence>VTTLVTGGTGFVASNIVRMLAKQGEHVIAFDIAPPGDLLLTYINPWASRVTFIQGDILNQSDLERTREHGITKIVHAAVFTGILPHIESGRSKDIVDINMMGTTNVLELASLLSVERFIYVSSGSVYGDDHTDPVVTEASIPRPHTLYAVTKHASELVTRRYGELHNFPTVSLRLGSPFGPMEQVTGHRANQSLLKEWTGNIVRGLPVKVGDQSVERAFTYVLDIAGGICAVVNAPSLSYDLYNVSTGHKTSLKGIIAVLRELHPDFQVLNSVELGPPPHGSNFMKSERLMTDLGFCPQYDLRSALKEYLDWRRTNNFEE</sequence>
<dbReference type="EMBL" id="UINC01008370">
    <property type="protein sequence ID" value="SVA37685.1"/>
    <property type="molecule type" value="Genomic_DNA"/>
</dbReference>
<evidence type="ECO:0000256" key="1">
    <source>
        <dbReference type="ARBA" id="ARBA00007637"/>
    </source>
</evidence>
<reference evidence="3" key="1">
    <citation type="submission" date="2018-05" db="EMBL/GenBank/DDBJ databases">
        <authorList>
            <person name="Lanie J.A."/>
            <person name="Ng W.-L."/>
            <person name="Kazmierczak K.M."/>
            <person name="Andrzejewski T.M."/>
            <person name="Davidsen T.M."/>
            <person name="Wayne K.J."/>
            <person name="Tettelin H."/>
            <person name="Glass J.I."/>
            <person name="Rusch D."/>
            <person name="Podicherti R."/>
            <person name="Tsui H.-C.T."/>
            <person name="Winkler M.E."/>
        </authorList>
    </citation>
    <scope>NUCLEOTIDE SEQUENCE</scope>
</reference>
<dbReference type="InterPro" id="IPR036291">
    <property type="entry name" value="NAD(P)-bd_dom_sf"/>
</dbReference>
<comment type="similarity">
    <text evidence="1">Belongs to the NAD(P)-dependent epimerase/dehydratase family.</text>
</comment>
<gene>
    <name evidence="3" type="ORF">METZ01_LOCUS90539</name>
</gene>
<feature type="domain" description="NAD-dependent epimerase/dehydratase" evidence="2">
    <location>
        <begin position="4"/>
        <end position="245"/>
    </location>
</feature>
<dbReference type="PANTHER" id="PTHR43000">
    <property type="entry name" value="DTDP-D-GLUCOSE 4,6-DEHYDRATASE-RELATED"/>
    <property type="match status" value="1"/>
</dbReference>
<dbReference type="Pfam" id="PF01370">
    <property type="entry name" value="Epimerase"/>
    <property type="match status" value="1"/>
</dbReference>
<proteinExistence type="inferred from homology"/>